<accession>A0AAV4AI62</accession>
<dbReference type="EMBL" id="BLXT01003778">
    <property type="protein sequence ID" value="GFO06597.1"/>
    <property type="molecule type" value="Genomic_DNA"/>
</dbReference>
<evidence type="ECO:0000313" key="2">
    <source>
        <dbReference type="Proteomes" id="UP000735302"/>
    </source>
</evidence>
<name>A0AAV4AI62_9GAST</name>
<proteinExistence type="predicted"/>
<evidence type="ECO:0000313" key="1">
    <source>
        <dbReference type="EMBL" id="GFO06597.1"/>
    </source>
</evidence>
<dbReference type="AlphaFoldDB" id="A0AAV4AI62"/>
<organism evidence="1 2">
    <name type="scientific">Plakobranchus ocellatus</name>
    <dbReference type="NCBI Taxonomy" id="259542"/>
    <lineage>
        <taxon>Eukaryota</taxon>
        <taxon>Metazoa</taxon>
        <taxon>Spiralia</taxon>
        <taxon>Lophotrochozoa</taxon>
        <taxon>Mollusca</taxon>
        <taxon>Gastropoda</taxon>
        <taxon>Heterobranchia</taxon>
        <taxon>Euthyneura</taxon>
        <taxon>Panpulmonata</taxon>
        <taxon>Sacoglossa</taxon>
        <taxon>Placobranchoidea</taxon>
        <taxon>Plakobranchidae</taxon>
        <taxon>Plakobranchus</taxon>
    </lineage>
</organism>
<keyword evidence="2" id="KW-1185">Reference proteome</keyword>
<reference evidence="1 2" key="1">
    <citation type="journal article" date="2021" name="Elife">
        <title>Chloroplast acquisition without the gene transfer in kleptoplastic sea slugs, Plakobranchus ocellatus.</title>
        <authorList>
            <person name="Maeda T."/>
            <person name="Takahashi S."/>
            <person name="Yoshida T."/>
            <person name="Shimamura S."/>
            <person name="Takaki Y."/>
            <person name="Nagai Y."/>
            <person name="Toyoda A."/>
            <person name="Suzuki Y."/>
            <person name="Arimoto A."/>
            <person name="Ishii H."/>
            <person name="Satoh N."/>
            <person name="Nishiyama T."/>
            <person name="Hasebe M."/>
            <person name="Maruyama T."/>
            <person name="Minagawa J."/>
            <person name="Obokata J."/>
            <person name="Shigenobu S."/>
        </authorList>
    </citation>
    <scope>NUCLEOTIDE SEQUENCE [LARGE SCALE GENOMIC DNA]</scope>
</reference>
<sequence>MFVVPACRARPCACKVSELSIDETLRTRGKSDAFYQPLEAKLRGANCLRQNLKTQVKRVNDGGIFKSSRIVDFIDFLLETN</sequence>
<protein>
    <submittedName>
        <fullName evidence="1">Uncharacterized protein</fullName>
    </submittedName>
</protein>
<dbReference type="Proteomes" id="UP000735302">
    <property type="component" value="Unassembled WGS sequence"/>
</dbReference>
<gene>
    <name evidence="1" type="ORF">PoB_003310200</name>
</gene>
<comment type="caution">
    <text evidence="1">The sequence shown here is derived from an EMBL/GenBank/DDBJ whole genome shotgun (WGS) entry which is preliminary data.</text>
</comment>